<dbReference type="GeneID" id="54359285"/>
<feature type="compositionally biased region" description="Low complexity" evidence="6">
    <location>
        <begin position="78"/>
        <end position="114"/>
    </location>
</feature>
<feature type="compositionally biased region" description="Low complexity" evidence="6">
    <location>
        <begin position="247"/>
        <end position="262"/>
    </location>
</feature>
<evidence type="ECO:0000259" key="7">
    <source>
        <dbReference type="PROSITE" id="PS50157"/>
    </source>
</evidence>
<feature type="compositionally biased region" description="Polar residues" evidence="6">
    <location>
        <begin position="293"/>
        <end position="307"/>
    </location>
</feature>
<feature type="region of interest" description="Disordered" evidence="6">
    <location>
        <begin position="1"/>
        <end position="49"/>
    </location>
</feature>
<evidence type="ECO:0000313" key="8">
    <source>
        <dbReference type="Proteomes" id="UP000504637"/>
    </source>
</evidence>
<gene>
    <name evidence="9" type="ORF">K489DRAFT_320747</name>
</gene>
<keyword evidence="2" id="KW-0677">Repeat</keyword>
<dbReference type="InterPro" id="IPR013087">
    <property type="entry name" value="Znf_C2H2_type"/>
</dbReference>
<dbReference type="SMART" id="SM00355">
    <property type="entry name" value="ZnF_C2H2"/>
    <property type="match status" value="4"/>
</dbReference>
<dbReference type="FunFam" id="3.30.160.60:FF:000925">
    <property type="entry name" value="Zinc finger protein 668"/>
    <property type="match status" value="1"/>
</dbReference>
<organism evidence="9">
    <name type="scientific">Dissoconium aciculare CBS 342.82</name>
    <dbReference type="NCBI Taxonomy" id="1314786"/>
    <lineage>
        <taxon>Eukaryota</taxon>
        <taxon>Fungi</taxon>
        <taxon>Dikarya</taxon>
        <taxon>Ascomycota</taxon>
        <taxon>Pezizomycotina</taxon>
        <taxon>Dothideomycetes</taxon>
        <taxon>Dothideomycetidae</taxon>
        <taxon>Mycosphaerellales</taxon>
        <taxon>Dissoconiaceae</taxon>
        <taxon>Dissoconium</taxon>
    </lineage>
</organism>
<reference evidence="9" key="2">
    <citation type="submission" date="2020-04" db="EMBL/GenBank/DDBJ databases">
        <authorList>
            <consortium name="NCBI Genome Project"/>
        </authorList>
    </citation>
    <scope>NUCLEOTIDE SEQUENCE</scope>
    <source>
        <strain evidence="9">CBS 342.82</strain>
    </source>
</reference>
<feature type="compositionally biased region" description="Low complexity" evidence="6">
    <location>
        <begin position="373"/>
        <end position="389"/>
    </location>
</feature>
<dbReference type="FunFam" id="3.30.160.60:FF:000125">
    <property type="entry name" value="Putative zinc finger protein 143"/>
    <property type="match status" value="1"/>
</dbReference>
<feature type="domain" description="C2H2-type" evidence="7">
    <location>
        <begin position="188"/>
        <end position="215"/>
    </location>
</feature>
<feature type="domain" description="C2H2-type" evidence="7">
    <location>
        <begin position="216"/>
        <end position="245"/>
    </location>
</feature>
<accession>A0A6J3M3E7</accession>
<dbReference type="Proteomes" id="UP000504637">
    <property type="component" value="Unplaced"/>
</dbReference>
<dbReference type="OrthoDB" id="3437960at2759"/>
<feature type="region of interest" description="Disordered" evidence="6">
    <location>
        <begin position="434"/>
        <end position="463"/>
    </location>
</feature>
<feature type="compositionally biased region" description="Polar residues" evidence="6">
    <location>
        <begin position="334"/>
        <end position="363"/>
    </location>
</feature>
<feature type="compositionally biased region" description="Polar residues" evidence="6">
    <location>
        <begin position="33"/>
        <end position="49"/>
    </location>
</feature>
<feature type="compositionally biased region" description="Polar residues" evidence="6">
    <location>
        <begin position="399"/>
        <end position="412"/>
    </location>
</feature>
<evidence type="ECO:0000256" key="6">
    <source>
        <dbReference type="SAM" id="MobiDB-lite"/>
    </source>
</evidence>
<keyword evidence="4" id="KW-0862">Zinc</keyword>
<dbReference type="PANTHER" id="PTHR14003:SF20">
    <property type="entry name" value="FINGER DOMAIN PROTEIN, PUTATIVE (AFU_ORTHOLOGUE AFUA_4G10380)-RELATED"/>
    <property type="match status" value="1"/>
</dbReference>
<dbReference type="PROSITE" id="PS00028">
    <property type="entry name" value="ZINC_FINGER_C2H2_1"/>
    <property type="match status" value="4"/>
</dbReference>
<feature type="compositionally biased region" description="Polar residues" evidence="6">
    <location>
        <begin position="1"/>
        <end position="11"/>
    </location>
</feature>
<dbReference type="AlphaFoldDB" id="A0A6J3M3E7"/>
<dbReference type="Gene3D" id="3.30.160.60">
    <property type="entry name" value="Classic Zinc Finger"/>
    <property type="match status" value="4"/>
</dbReference>
<reference evidence="9" key="3">
    <citation type="submission" date="2025-08" db="UniProtKB">
        <authorList>
            <consortium name="RefSeq"/>
        </authorList>
    </citation>
    <scope>IDENTIFICATION</scope>
    <source>
        <strain evidence="9">CBS 342.82</strain>
    </source>
</reference>
<dbReference type="SUPFAM" id="SSF57667">
    <property type="entry name" value="beta-beta-alpha zinc fingers"/>
    <property type="match status" value="2"/>
</dbReference>
<dbReference type="PROSITE" id="PS50157">
    <property type="entry name" value="ZINC_FINGER_C2H2_2"/>
    <property type="match status" value="4"/>
</dbReference>
<feature type="domain" description="C2H2-type" evidence="7">
    <location>
        <begin position="158"/>
        <end position="187"/>
    </location>
</feature>
<name>A0A6J3M3E7_9PEZI</name>
<evidence type="ECO:0000256" key="5">
    <source>
        <dbReference type="PROSITE-ProRule" id="PRU00042"/>
    </source>
</evidence>
<dbReference type="RefSeq" id="XP_033459561.1">
    <property type="nucleotide sequence ID" value="XM_033601485.1"/>
</dbReference>
<evidence type="ECO:0000256" key="3">
    <source>
        <dbReference type="ARBA" id="ARBA00022771"/>
    </source>
</evidence>
<feature type="domain" description="C2H2-type" evidence="7">
    <location>
        <begin position="130"/>
        <end position="157"/>
    </location>
</feature>
<sequence length="463" mass="50895">MANPGHYTQPNLYVPNGANRIKSETGSERGGSPHTSEQSSRYSSQTPQNLAYHQQIASQLTNGLRYPSPSQIQQQNNMSMMQHSYHQSVPQDQQYQQQQPLAAVQQAVQAEQSPMEGRTSTGNGGLPKAFACSTCSKGFARRSDLARHERIHSGVRPHVCDHPGCGKQFIQRSALTVHSRVHTGEKPHMCERCGKPFSDSSSLARHRRIHSGKRPYKCPYADCQKTFTRRTTLTRHQNHHTGTIEESQAATAAALASRVSMAGQRSRGSDEENEYSADGKSPMPHQQHPDRPSSVSPATGLNGVPQLQRQPSDYYLNAISSGMAVPAHLRPEMQPTSRPQSPAYTMPINGQSGRSTMTSNPTAGYNPPQILEPPTNNGQQPPGSGNNSPHIGGAMGWQSPHNGITANQQSDYTYPDPNAGYNVNGVNGQMYYQQPSVQRPHSTGPIDYHNQLRGQEMWAQHQQ</sequence>
<evidence type="ECO:0000256" key="1">
    <source>
        <dbReference type="ARBA" id="ARBA00022723"/>
    </source>
</evidence>
<proteinExistence type="predicted"/>
<dbReference type="Pfam" id="PF00096">
    <property type="entry name" value="zf-C2H2"/>
    <property type="match status" value="4"/>
</dbReference>
<evidence type="ECO:0000313" key="9">
    <source>
        <dbReference type="RefSeq" id="XP_033459561.1"/>
    </source>
</evidence>
<dbReference type="FunFam" id="3.30.160.60:FF:000690">
    <property type="entry name" value="Zinc finger protein 354C"/>
    <property type="match status" value="1"/>
</dbReference>
<dbReference type="GO" id="GO:0000785">
    <property type="term" value="C:chromatin"/>
    <property type="evidence" value="ECO:0007669"/>
    <property type="project" value="TreeGrafter"/>
</dbReference>
<keyword evidence="1" id="KW-0479">Metal-binding</keyword>
<dbReference type="GO" id="GO:0005667">
    <property type="term" value="C:transcription regulator complex"/>
    <property type="evidence" value="ECO:0007669"/>
    <property type="project" value="TreeGrafter"/>
</dbReference>
<keyword evidence="8" id="KW-1185">Reference proteome</keyword>
<feature type="region of interest" description="Disordered" evidence="6">
    <location>
        <begin position="78"/>
        <end position="124"/>
    </location>
</feature>
<feature type="region of interest" description="Disordered" evidence="6">
    <location>
        <begin position="234"/>
        <end position="307"/>
    </location>
</feature>
<keyword evidence="3 5" id="KW-0863">Zinc-finger</keyword>
<protein>
    <recommendedName>
        <fullName evidence="7">C2H2-type domain-containing protein</fullName>
    </recommendedName>
</protein>
<dbReference type="GO" id="GO:0000978">
    <property type="term" value="F:RNA polymerase II cis-regulatory region sequence-specific DNA binding"/>
    <property type="evidence" value="ECO:0007669"/>
    <property type="project" value="TreeGrafter"/>
</dbReference>
<evidence type="ECO:0000256" key="2">
    <source>
        <dbReference type="ARBA" id="ARBA00022737"/>
    </source>
</evidence>
<dbReference type="GO" id="GO:0000981">
    <property type="term" value="F:DNA-binding transcription factor activity, RNA polymerase II-specific"/>
    <property type="evidence" value="ECO:0007669"/>
    <property type="project" value="UniProtKB-ARBA"/>
</dbReference>
<dbReference type="GO" id="GO:0008270">
    <property type="term" value="F:zinc ion binding"/>
    <property type="evidence" value="ECO:0007669"/>
    <property type="project" value="UniProtKB-KW"/>
</dbReference>
<feature type="region of interest" description="Disordered" evidence="6">
    <location>
        <begin position="331"/>
        <end position="419"/>
    </location>
</feature>
<evidence type="ECO:0000256" key="4">
    <source>
        <dbReference type="ARBA" id="ARBA00022833"/>
    </source>
</evidence>
<dbReference type="InterPro" id="IPR036236">
    <property type="entry name" value="Znf_C2H2_sf"/>
</dbReference>
<dbReference type="PANTHER" id="PTHR14003">
    <property type="entry name" value="TRANSCRIPTIONAL REPRESSOR PROTEIN YY"/>
    <property type="match status" value="1"/>
</dbReference>
<reference evidence="9" key="1">
    <citation type="submission" date="2020-01" db="EMBL/GenBank/DDBJ databases">
        <authorList>
            <consortium name="DOE Joint Genome Institute"/>
            <person name="Haridas S."/>
            <person name="Albert R."/>
            <person name="Binder M."/>
            <person name="Bloem J."/>
            <person name="Labutti K."/>
            <person name="Salamov A."/>
            <person name="Andreopoulos B."/>
            <person name="Baker S.E."/>
            <person name="Barry K."/>
            <person name="Bills G."/>
            <person name="Bluhm B.H."/>
            <person name="Cannon C."/>
            <person name="Castanera R."/>
            <person name="Culley D.E."/>
            <person name="Daum C."/>
            <person name="Ezra D."/>
            <person name="Gonzalez J.B."/>
            <person name="Henrissat B."/>
            <person name="Kuo A."/>
            <person name="Liang C."/>
            <person name="Lipzen A."/>
            <person name="Lutzoni F."/>
            <person name="Magnuson J."/>
            <person name="Mondo S."/>
            <person name="Nolan M."/>
            <person name="Ohm R."/>
            <person name="Pangilinan J."/>
            <person name="Park H.-J."/>
            <person name="Ramirez L."/>
            <person name="Alfaro M."/>
            <person name="Sun H."/>
            <person name="Tritt A."/>
            <person name="Yoshinaga Y."/>
            <person name="Zwiers L.-H."/>
            <person name="Turgeon B.G."/>
            <person name="Goodwin S.B."/>
            <person name="Spatafora J.W."/>
            <person name="Crous P.W."/>
            <person name="Grigoriev I.V."/>
        </authorList>
    </citation>
    <scope>NUCLEOTIDE SEQUENCE</scope>
    <source>
        <strain evidence="9">CBS 342.82</strain>
    </source>
</reference>